<reference evidence="2" key="1">
    <citation type="submission" date="2020-10" db="EMBL/GenBank/DDBJ databases">
        <authorList>
            <person name="Gilroy R."/>
        </authorList>
    </citation>
    <scope>NUCLEOTIDE SEQUENCE</scope>
    <source>
        <strain evidence="2">CHK184-20233</strain>
    </source>
</reference>
<dbReference type="AlphaFoldDB" id="A0A9D1DV37"/>
<evidence type="ECO:0000259" key="1">
    <source>
        <dbReference type="Pfam" id="PF00814"/>
    </source>
</evidence>
<sequence>MRVLYIDTSSDYLYSGIVIDDKLVSSVKKKYEKDLSKEALPKIIELFDEAEITPKDLDKIIVVNGPGSFTGIRIGITIAKTIAWTLNINITPISGLTAMAISCHNETYKMPLIDARRGFVYGAIYDKNNNKVVEDSHIYLQDLLDKSKDLSDVIVITNNDININLEKVKYDPDILKIVKHYENSEGINPHLVNPIYLKKTEAEEKAGL</sequence>
<dbReference type="GO" id="GO:0002949">
    <property type="term" value="P:tRNA threonylcarbamoyladenosine modification"/>
    <property type="evidence" value="ECO:0007669"/>
    <property type="project" value="InterPro"/>
</dbReference>
<comment type="caution">
    <text evidence="2">The sequence shown here is derived from an EMBL/GenBank/DDBJ whole genome shotgun (WGS) entry which is preliminary data.</text>
</comment>
<dbReference type="EMBL" id="DVHC01000059">
    <property type="protein sequence ID" value="HIR59548.1"/>
    <property type="molecule type" value="Genomic_DNA"/>
</dbReference>
<dbReference type="InterPro" id="IPR000905">
    <property type="entry name" value="Gcp-like_dom"/>
</dbReference>
<dbReference type="Pfam" id="PF00814">
    <property type="entry name" value="TsaD"/>
    <property type="match status" value="1"/>
</dbReference>
<dbReference type="PANTHER" id="PTHR11735">
    <property type="entry name" value="TRNA N6-ADENOSINE THREONYLCARBAMOYLTRANSFERASE"/>
    <property type="match status" value="1"/>
</dbReference>
<dbReference type="PANTHER" id="PTHR11735:SF11">
    <property type="entry name" value="TRNA THREONYLCARBAMOYLADENOSINE BIOSYNTHESIS PROTEIN TSAB"/>
    <property type="match status" value="1"/>
</dbReference>
<name>A0A9D1DV37_9FIRM</name>
<dbReference type="GO" id="GO:0005829">
    <property type="term" value="C:cytosol"/>
    <property type="evidence" value="ECO:0007669"/>
    <property type="project" value="TreeGrafter"/>
</dbReference>
<dbReference type="CDD" id="cd24032">
    <property type="entry name" value="ASKHA_NBD_TsaB"/>
    <property type="match status" value="1"/>
</dbReference>
<dbReference type="SUPFAM" id="SSF53067">
    <property type="entry name" value="Actin-like ATPase domain"/>
    <property type="match status" value="1"/>
</dbReference>
<reference evidence="2" key="2">
    <citation type="journal article" date="2021" name="PeerJ">
        <title>Extensive microbial diversity within the chicken gut microbiome revealed by metagenomics and culture.</title>
        <authorList>
            <person name="Gilroy R."/>
            <person name="Ravi A."/>
            <person name="Getino M."/>
            <person name="Pursley I."/>
            <person name="Horton D.L."/>
            <person name="Alikhan N.F."/>
            <person name="Baker D."/>
            <person name="Gharbi K."/>
            <person name="Hall N."/>
            <person name="Watson M."/>
            <person name="Adriaenssens E.M."/>
            <person name="Foster-Nyarko E."/>
            <person name="Jarju S."/>
            <person name="Secka A."/>
            <person name="Antonio M."/>
            <person name="Oren A."/>
            <person name="Chaudhuri R.R."/>
            <person name="La Ragione R."/>
            <person name="Hildebrand F."/>
            <person name="Pallen M.J."/>
        </authorList>
    </citation>
    <scope>NUCLEOTIDE SEQUENCE</scope>
    <source>
        <strain evidence="2">CHK184-20233</strain>
    </source>
</reference>
<dbReference type="NCBIfam" id="TIGR03725">
    <property type="entry name" value="T6A_YeaZ"/>
    <property type="match status" value="1"/>
</dbReference>
<gene>
    <name evidence="2" type="primary">tsaB</name>
    <name evidence="2" type="ORF">IAB38_05795</name>
</gene>
<dbReference type="Gene3D" id="3.30.420.40">
    <property type="match status" value="1"/>
</dbReference>
<dbReference type="Proteomes" id="UP000824232">
    <property type="component" value="Unassembled WGS sequence"/>
</dbReference>
<feature type="domain" description="Gcp-like" evidence="1">
    <location>
        <begin position="33"/>
        <end position="144"/>
    </location>
</feature>
<accession>A0A9D1DV37</accession>
<dbReference type="InterPro" id="IPR022496">
    <property type="entry name" value="T6A_TsaB"/>
</dbReference>
<proteinExistence type="predicted"/>
<organism evidence="2 3">
    <name type="scientific">Candidatus Onthousia excrementipullorum</name>
    <dbReference type="NCBI Taxonomy" id="2840884"/>
    <lineage>
        <taxon>Bacteria</taxon>
        <taxon>Bacillati</taxon>
        <taxon>Bacillota</taxon>
        <taxon>Bacilli</taxon>
        <taxon>Candidatus Onthousia</taxon>
    </lineage>
</organism>
<protein>
    <submittedName>
        <fullName evidence="2">tRNA (Adenosine(37)-N6)-threonylcarbamoyltransferase complex dimerization subunit type 1 TsaB</fullName>
    </submittedName>
</protein>
<evidence type="ECO:0000313" key="3">
    <source>
        <dbReference type="Proteomes" id="UP000824232"/>
    </source>
</evidence>
<dbReference type="Gene3D" id="3.30.420.200">
    <property type="match status" value="1"/>
</dbReference>
<dbReference type="InterPro" id="IPR043129">
    <property type="entry name" value="ATPase_NBD"/>
</dbReference>
<evidence type="ECO:0000313" key="2">
    <source>
        <dbReference type="EMBL" id="HIR59548.1"/>
    </source>
</evidence>